<feature type="domain" description="Major facilitator superfamily (MFS) profile" evidence="9">
    <location>
        <begin position="9"/>
        <end position="387"/>
    </location>
</feature>
<dbReference type="Pfam" id="PF07690">
    <property type="entry name" value="MFS_1"/>
    <property type="match status" value="1"/>
</dbReference>
<organism evidence="10 11">
    <name type="scientific">Cohnella cholangitidis</name>
    <dbReference type="NCBI Taxonomy" id="2598458"/>
    <lineage>
        <taxon>Bacteria</taxon>
        <taxon>Bacillati</taxon>
        <taxon>Bacillota</taxon>
        <taxon>Bacilli</taxon>
        <taxon>Bacillales</taxon>
        <taxon>Paenibacillaceae</taxon>
        <taxon>Cohnella</taxon>
    </lineage>
</organism>
<dbReference type="InterPro" id="IPR011701">
    <property type="entry name" value="MFS"/>
</dbReference>
<dbReference type="PROSITE" id="PS50850">
    <property type="entry name" value="MFS"/>
    <property type="match status" value="1"/>
</dbReference>
<evidence type="ECO:0000259" key="9">
    <source>
        <dbReference type="PROSITE" id="PS50850"/>
    </source>
</evidence>
<dbReference type="GO" id="GO:0042128">
    <property type="term" value="P:nitrate assimilation"/>
    <property type="evidence" value="ECO:0007669"/>
    <property type="project" value="UniProtKB-KW"/>
</dbReference>
<sequence>MVKSTSTQILVFSTLAMTASFMIWSLFAPLAGSIQEMLHLSTLQKSVLIATPVLLGSIMRIPMGIYTDRLGGRKMFVGTMLFLVLPLLAAGWVKSYPLLLLCALFIGMAGTTFAISLTYVSRWFSADKQGFVLGLAGLGNLGTAASSYLMPVIYGKFGYQWVFWSMACMIVVTALVFWFGTSELPKPSQAKTFKQAMSVVKEKPTRYLSLFYFLTFGGFVAFSVYLPTLLKELFDRSTEDAGIQTAAFVLLATLIRPLGGYLADKIGSQKVLDAVFAGIAVAALLIAVSVHHDVPFMIVCLFLGGLLGIGNGAVFKMVPEVSTGNTGAVTGIVGAAGGVGGFFPPIVLGIVQQQTGGFALGFVFMAIFAGVCLWGNRVTRAMQASKRMAVTS</sequence>
<evidence type="ECO:0000313" key="11">
    <source>
        <dbReference type="Proteomes" id="UP000515679"/>
    </source>
</evidence>
<keyword evidence="7 8" id="KW-0472">Membrane</keyword>
<evidence type="ECO:0000256" key="6">
    <source>
        <dbReference type="ARBA" id="ARBA00023063"/>
    </source>
</evidence>
<dbReference type="RefSeq" id="WP_182299136.1">
    <property type="nucleotide sequence ID" value="NZ_CP041969.1"/>
</dbReference>
<evidence type="ECO:0000256" key="3">
    <source>
        <dbReference type="ARBA" id="ARBA00022448"/>
    </source>
</evidence>
<dbReference type="PANTHER" id="PTHR23515">
    <property type="entry name" value="HIGH-AFFINITY NITRATE TRANSPORTER 2.3"/>
    <property type="match status" value="1"/>
</dbReference>
<feature type="transmembrane region" description="Helical" evidence="8">
    <location>
        <begin position="241"/>
        <end position="259"/>
    </location>
</feature>
<feature type="transmembrane region" description="Helical" evidence="8">
    <location>
        <begin position="357"/>
        <end position="378"/>
    </location>
</feature>
<evidence type="ECO:0000256" key="7">
    <source>
        <dbReference type="ARBA" id="ARBA00023136"/>
    </source>
</evidence>
<dbReference type="GO" id="GO:0015112">
    <property type="term" value="F:nitrate transmembrane transporter activity"/>
    <property type="evidence" value="ECO:0007669"/>
    <property type="project" value="InterPro"/>
</dbReference>
<feature type="transmembrane region" description="Helical" evidence="8">
    <location>
        <begin position="98"/>
        <end position="120"/>
    </location>
</feature>
<dbReference type="GO" id="GO:0005886">
    <property type="term" value="C:plasma membrane"/>
    <property type="evidence" value="ECO:0007669"/>
    <property type="project" value="UniProtKB-SubCell"/>
</dbReference>
<dbReference type="Gene3D" id="1.20.1250.20">
    <property type="entry name" value="MFS general substrate transporter like domains"/>
    <property type="match status" value="1"/>
</dbReference>
<feature type="transmembrane region" description="Helical" evidence="8">
    <location>
        <begin position="47"/>
        <end position="63"/>
    </location>
</feature>
<feature type="transmembrane region" description="Helical" evidence="8">
    <location>
        <begin position="296"/>
        <end position="315"/>
    </location>
</feature>
<comment type="similarity">
    <text evidence="2">Belongs to the major facilitator superfamily. Nitrate/nitrite porter (TC 2.A.1.8) family.</text>
</comment>
<dbReference type="SUPFAM" id="SSF103473">
    <property type="entry name" value="MFS general substrate transporter"/>
    <property type="match status" value="1"/>
</dbReference>
<accession>A0A7G5C124</accession>
<feature type="transmembrane region" description="Helical" evidence="8">
    <location>
        <begin position="327"/>
        <end position="351"/>
    </location>
</feature>
<evidence type="ECO:0000256" key="8">
    <source>
        <dbReference type="SAM" id="Phobius"/>
    </source>
</evidence>
<dbReference type="Proteomes" id="UP000515679">
    <property type="component" value="Chromosome"/>
</dbReference>
<dbReference type="EMBL" id="CP041969">
    <property type="protein sequence ID" value="QMV42908.1"/>
    <property type="molecule type" value="Genomic_DNA"/>
</dbReference>
<proteinExistence type="inferred from homology"/>
<dbReference type="InterPro" id="IPR044772">
    <property type="entry name" value="NO3_transporter"/>
</dbReference>
<dbReference type="InterPro" id="IPR036259">
    <property type="entry name" value="MFS_trans_sf"/>
</dbReference>
<evidence type="ECO:0000313" key="10">
    <source>
        <dbReference type="EMBL" id="QMV42908.1"/>
    </source>
</evidence>
<feature type="transmembrane region" description="Helical" evidence="8">
    <location>
        <begin position="75"/>
        <end position="92"/>
    </location>
</feature>
<evidence type="ECO:0000256" key="1">
    <source>
        <dbReference type="ARBA" id="ARBA00004651"/>
    </source>
</evidence>
<keyword evidence="4 8" id="KW-0812">Transmembrane</keyword>
<protein>
    <submittedName>
        <fullName evidence="10">NarK/NasA family nitrate transporter</fullName>
    </submittedName>
</protein>
<evidence type="ECO:0000256" key="2">
    <source>
        <dbReference type="ARBA" id="ARBA00008432"/>
    </source>
</evidence>
<dbReference type="AlphaFoldDB" id="A0A7G5C124"/>
<evidence type="ECO:0000256" key="5">
    <source>
        <dbReference type="ARBA" id="ARBA00022989"/>
    </source>
</evidence>
<name>A0A7G5C124_9BACL</name>
<comment type="subcellular location">
    <subcellularLocation>
        <location evidence="1">Cell membrane</location>
        <topology evidence="1">Multi-pass membrane protein</topology>
    </subcellularLocation>
</comment>
<dbReference type="InterPro" id="IPR020846">
    <property type="entry name" value="MFS_dom"/>
</dbReference>
<gene>
    <name evidence="10" type="ORF">FPL14_18245</name>
</gene>
<feature type="transmembrane region" description="Helical" evidence="8">
    <location>
        <begin position="271"/>
        <end position="290"/>
    </location>
</feature>
<keyword evidence="3" id="KW-0813">Transport</keyword>
<feature type="transmembrane region" description="Helical" evidence="8">
    <location>
        <begin position="132"/>
        <end position="155"/>
    </location>
</feature>
<keyword evidence="11" id="KW-1185">Reference proteome</keyword>
<feature type="transmembrane region" description="Helical" evidence="8">
    <location>
        <begin position="207"/>
        <end position="226"/>
    </location>
</feature>
<evidence type="ECO:0000256" key="4">
    <source>
        <dbReference type="ARBA" id="ARBA00022692"/>
    </source>
</evidence>
<dbReference type="KEGG" id="cchl:FPL14_18245"/>
<keyword evidence="5 8" id="KW-1133">Transmembrane helix</keyword>
<feature type="transmembrane region" description="Helical" evidence="8">
    <location>
        <begin position="9"/>
        <end position="27"/>
    </location>
</feature>
<feature type="transmembrane region" description="Helical" evidence="8">
    <location>
        <begin position="161"/>
        <end position="181"/>
    </location>
</feature>
<reference evidence="10 11" key="1">
    <citation type="submission" date="2019-07" db="EMBL/GenBank/DDBJ databases">
        <authorList>
            <person name="Kim J.K."/>
            <person name="Cheong H.-M."/>
            <person name="Choi Y."/>
            <person name="Hwang K.J."/>
            <person name="Lee S."/>
            <person name="Choi C."/>
        </authorList>
    </citation>
    <scope>NUCLEOTIDE SEQUENCE [LARGE SCALE GENOMIC DNA]</scope>
    <source>
        <strain evidence="10 11">KS 22</strain>
    </source>
</reference>
<keyword evidence="6" id="KW-0534">Nitrate assimilation</keyword>